<protein>
    <submittedName>
        <fullName evidence="1">Uncharacterized protein</fullName>
    </submittedName>
</protein>
<sequence length="180" mass="19376">MLSWPDAVTVARTALWRHRVESRQPGVDPDEGVDVDLIETVLAWLVQEAGDPRAHRCAVVMPLRLPAEATVYQRALLDAAVRSWERVMPHVHTLAAADALGEHLGAVPPDAEETAGVALQGADGRVACPVCGRDEGLVWLWDGQIVRGRCPAGDGEWTPRPYIGAPVWEQISAAVRASAG</sequence>
<keyword evidence="1" id="KW-0614">Plasmid</keyword>
<reference evidence="2" key="1">
    <citation type="submission" date="2021-05" db="EMBL/GenBank/DDBJ databases">
        <title>Direct Submission.</title>
        <authorList>
            <person name="Li K."/>
            <person name="Gao J."/>
        </authorList>
    </citation>
    <scope>NUCLEOTIDE SEQUENCE [LARGE SCALE GENOMIC DNA]</scope>
    <source>
        <strain evidence="2">Mg02</strain>
        <plasmid evidence="2">unnamed2</plasmid>
    </source>
</reference>
<dbReference type="EMBL" id="CP074134">
    <property type="protein sequence ID" value="QUX26360.1"/>
    <property type="molecule type" value="Genomic_DNA"/>
</dbReference>
<gene>
    <name evidence="1" type="ORF">KGD84_32180</name>
</gene>
<evidence type="ECO:0000313" key="2">
    <source>
        <dbReference type="Proteomes" id="UP000676079"/>
    </source>
</evidence>
<name>A0ABX8BVU1_9ACTN</name>
<dbReference type="Proteomes" id="UP000676079">
    <property type="component" value="Plasmid unnamed2"/>
</dbReference>
<accession>A0ABX8BVU1</accession>
<evidence type="ECO:0000313" key="1">
    <source>
        <dbReference type="EMBL" id="QUX26360.1"/>
    </source>
</evidence>
<organism evidence="1 2">
    <name type="scientific">Nocardiopsis changdeensis</name>
    <dbReference type="NCBI Taxonomy" id="2831969"/>
    <lineage>
        <taxon>Bacteria</taxon>
        <taxon>Bacillati</taxon>
        <taxon>Actinomycetota</taxon>
        <taxon>Actinomycetes</taxon>
        <taxon>Streptosporangiales</taxon>
        <taxon>Nocardiopsidaceae</taxon>
        <taxon>Nocardiopsis</taxon>
    </lineage>
</organism>
<dbReference type="RefSeq" id="WP_220566127.1">
    <property type="nucleotide sequence ID" value="NZ_CP074134.1"/>
</dbReference>
<proteinExistence type="predicted"/>
<geneLocation type="plasmid" evidence="1 2">
    <name>unnamed2</name>
</geneLocation>
<keyword evidence="2" id="KW-1185">Reference proteome</keyword>